<proteinExistence type="inferred from homology"/>
<evidence type="ECO:0000313" key="8">
    <source>
        <dbReference type="EMBL" id="MBP2067515.1"/>
    </source>
</evidence>
<reference evidence="7" key="1">
    <citation type="submission" date="2014-05" db="EMBL/GenBank/DDBJ databases">
        <authorList>
            <person name="Horn Fabian"/>
        </authorList>
    </citation>
    <scope>NUCLEOTIDE SEQUENCE</scope>
</reference>
<dbReference type="GO" id="GO:0003984">
    <property type="term" value="F:acetolactate synthase activity"/>
    <property type="evidence" value="ECO:0007669"/>
    <property type="project" value="UniProtKB-EC"/>
</dbReference>
<dbReference type="GO" id="GO:0030976">
    <property type="term" value="F:thiamine pyrophosphate binding"/>
    <property type="evidence" value="ECO:0007669"/>
    <property type="project" value="InterPro"/>
</dbReference>
<evidence type="ECO:0000259" key="4">
    <source>
        <dbReference type="Pfam" id="PF00205"/>
    </source>
</evidence>
<dbReference type="InterPro" id="IPR029035">
    <property type="entry name" value="DHS-like_NAD/FAD-binding_dom"/>
</dbReference>
<dbReference type="PANTHER" id="PTHR18968">
    <property type="entry name" value="THIAMINE PYROPHOSPHATE ENZYMES"/>
    <property type="match status" value="1"/>
</dbReference>
<accession>A0A061AAW4</accession>
<dbReference type="GO" id="GO:0009099">
    <property type="term" value="P:L-valine biosynthetic process"/>
    <property type="evidence" value="ECO:0007669"/>
    <property type="project" value="TreeGrafter"/>
</dbReference>
<dbReference type="EC" id="2.2.1.6" evidence="8"/>
<evidence type="ECO:0000259" key="6">
    <source>
        <dbReference type="Pfam" id="PF02776"/>
    </source>
</evidence>
<comment type="similarity">
    <text evidence="1 3">Belongs to the TPP enzyme family.</text>
</comment>
<reference evidence="8 9" key="2">
    <citation type="submission" date="2021-03" db="EMBL/GenBank/DDBJ databases">
        <title>Genomic Encyclopedia of Type Strains, Phase IV (KMG-IV): sequencing the most valuable type-strain genomes for metagenomic binning, comparative biology and taxonomic classification.</title>
        <authorList>
            <person name="Goeker M."/>
        </authorList>
    </citation>
    <scope>NUCLEOTIDE SEQUENCE [LARGE SCALE GENOMIC DNA]</scope>
    <source>
        <strain evidence="8 9">DSM 41954</strain>
    </source>
</reference>
<dbReference type="CDD" id="cd07035">
    <property type="entry name" value="TPP_PYR_POX_like"/>
    <property type="match status" value="1"/>
</dbReference>
<evidence type="ECO:0000256" key="2">
    <source>
        <dbReference type="ARBA" id="ARBA00023052"/>
    </source>
</evidence>
<dbReference type="RefSeq" id="WP_044580270.1">
    <property type="nucleotide sequence ID" value="NZ_BAABDR010000023.1"/>
</dbReference>
<keyword evidence="8" id="KW-0808">Transferase</keyword>
<dbReference type="HOGENOM" id="CLU_013748_3_1_11"/>
<organism evidence="7">
    <name type="scientific">Streptomyces iranensis</name>
    <dbReference type="NCBI Taxonomy" id="576784"/>
    <lineage>
        <taxon>Bacteria</taxon>
        <taxon>Bacillati</taxon>
        <taxon>Actinomycetota</taxon>
        <taxon>Actinomycetes</taxon>
        <taxon>Kitasatosporales</taxon>
        <taxon>Streptomycetaceae</taxon>
        <taxon>Streptomyces</taxon>
        <taxon>Streptomyces violaceusniger group</taxon>
    </lineage>
</organism>
<keyword evidence="9" id="KW-1185">Reference proteome</keyword>
<dbReference type="GO" id="GO:0050660">
    <property type="term" value="F:flavin adenine dinucleotide binding"/>
    <property type="evidence" value="ECO:0007669"/>
    <property type="project" value="TreeGrafter"/>
</dbReference>
<protein>
    <submittedName>
        <fullName evidence="7">Acetolactate synthase 1 catalytic subunit</fullName>
    </submittedName>
    <submittedName>
        <fullName evidence="8">Acetolactate synthase-1/2/3 large subunit</fullName>
        <ecNumber evidence="8">2.2.1.6</ecNumber>
    </submittedName>
</protein>
<dbReference type="InterPro" id="IPR045229">
    <property type="entry name" value="TPP_enz"/>
</dbReference>
<dbReference type="InterPro" id="IPR012001">
    <property type="entry name" value="Thiamin_PyroP_enz_TPP-bd_dom"/>
</dbReference>
<dbReference type="SUPFAM" id="SSF52518">
    <property type="entry name" value="Thiamin diphosphate-binding fold (THDP-binding)"/>
    <property type="match status" value="2"/>
</dbReference>
<dbReference type="Pfam" id="PF00205">
    <property type="entry name" value="TPP_enzyme_M"/>
    <property type="match status" value="1"/>
</dbReference>
<dbReference type="InterPro" id="IPR012000">
    <property type="entry name" value="Thiamin_PyroP_enz_cen_dom"/>
</dbReference>
<dbReference type="SUPFAM" id="SSF52467">
    <property type="entry name" value="DHS-like NAD/FAD-binding domain"/>
    <property type="match status" value="1"/>
</dbReference>
<dbReference type="Gene3D" id="3.40.50.1220">
    <property type="entry name" value="TPP-binding domain"/>
    <property type="match status" value="1"/>
</dbReference>
<dbReference type="InterPro" id="IPR029061">
    <property type="entry name" value="THDP-binding"/>
</dbReference>
<evidence type="ECO:0000256" key="1">
    <source>
        <dbReference type="ARBA" id="ARBA00007812"/>
    </source>
</evidence>
<gene>
    <name evidence="8" type="ORF">J2Z30_008581</name>
    <name evidence="7" type="ORF">SIRAN9541</name>
</gene>
<dbReference type="Proteomes" id="UP000756710">
    <property type="component" value="Unassembled WGS sequence"/>
</dbReference>
<dbReference type="GO" id="GO:0005948">
    <property type="term" value="C:acetolactate synthase complex"/>
    <property type="evidence" value="ECO:0007669"/>
    <property type="project" value="TreeGrafter"/>
</dbReference>
<feature type="domain" description="Thiamine pyrophosphate enzyme central" evidence="4">
    <location>
        <begin position="200"/>
        <end position="339"/>
    </location>
</feature>
<dbReference type="GO" id="GO:0000287">
    <property type="term" value="F:magnesium ion binding"/>
    <property type="evidence" value="ECO:0007669"/>
    <property type="project" value="InterPro"/>
</dbReference>
<dbReference type="EMBL" id="LK022848">
    <property type="protein sequence ID" value="CDR17556.1"/>
    <property type="molecule type" value="Genomic_DNA"/>
</dbReference>
<dbReference type="GO" id="GO:0009097">
    <property type="term" value="P:isoleucine biosynthetic process"/>
    <property type="evidence" value="ECO:0007669"/>
    <property type="project" value="TreeGrafter"/>
</dbReference>
<dbReference type="PANTHER" id="PTHR18968:SF13">
    <property type="entry name" value="ACETOLACTATE SYNTHASE CATALYTIC SUBUNIT, MITOCHONDRIAL"/>
    <property type="match status" value="1"/>
</dbReference>
<evidence type="ECO:0000259" key="5">
    <source>
        <dbReference type="Pfam" id="PF02775"/>
    </source>
</evidence>
<dbReference type="Pfam" id="PF02775">
    <property type="entry name" value="TPP_enzyme_C"/>
    <property type="match status" value="1"/>
</dbReference>
<feature type="domain" description="Thiamine pyrophosphate enzyme N-terminal TPP-binding" evidence="6">
    <location>
        <begin position="6"/>
        <end position="118"/>
    </location>
</feature>
<dbReference type="FunFam" id="3.40.50.970:FF:000007">
    <property type="entry name" value="Acetolactate synthase"/>
    <property type="match status" value="1"/>
</dbReference>
<dbReference type="AlphaFoldDB" id="A0A061AAW4"/>
<keyword evidence="2 3" id="KW-0786">Thiamine pyrophosphate</keyword>
<dbReference type="CDD" id="cd00568">
    <property type="entry name" value="TPP_enzymes"/>
    <property type="match status" value="1"/>
</dbReference>
<dbReference type="EMBL" id="JAGGLR010000031">
    <property type="protein sequence ID" value="MBP2067515.1"/>
    <property type="molecule type" value="Genomic_DNA"/>
</dbReference>
<feature type="domain" description="Thiamine pyrophosphate enzyme TPP-binding" evidence="5">
    <location>
        <begin position="417"/>
        <end position="559"/>
    </location>
</feature>
<evidence type="ECO:0000256" key="3">
    <source>
        <dbReference type="RuleBase" id="RU362132"/>
    </source>
</evidence>
<dbReference type="InterPro" id="IPR011766">
    <property type="entry name" value="TPP_enzyme_TPP-bd"/>
</dbReference>
<evidence type="ECO:0000313" key="7">
    <source>
        <dbReference type="EMBL" id="CDR17556.1"/>
    </source>
</evidence>
<dbReference type="Pfam" id="PF02776">
    <property type="entry name" value="TPP_enzyme_N"/>
    <property type="match status" value="1"/>
</dbReference>
<sequence length="598" mass="64923">MPQYSGGQIVVDFLIREGVEKVFAIPGHGNTALLDAFVDRADEIEVVPAMHEQGAAHMADGYYRATGKIAVCCTSIGPGATNTLTGLTTAFADSQPFLLITGAVHTYMENRGVLQEIDRPHGNNFPRMAEPVVKRWWQPSRVDQLPTVLAQAFSTMYEGRRGPVLLDIPQDLQAEYGEYEPEVTRRRRAHGRTGGDPERIAEAARLLAGAKRPVILAGGGVIASEASEELLAVAERLGAPVTHSFMGKGAFPADHDLYAWPCGDLGSIPGNGMTRSADVILAVGCRFSDRVTSSYKPGVTFNIPDTKLVQIDIDGFEIGRNYPAEVGIVGDAKSCLSSLLGELAKLGEIPDWRSSAYFAELRHLKAQWEEHLRPMRTTDYLPMTNSRAMVEIRKAFPREGILVTDSSNPANQAFNEFPVYGPRTNIVAGGMSGIGFGLPAAIGAQVGAADKPVLAMVGDGSFLQTGTELASAVMLDLPLVVVVLNNGGWEAIKDLQISLFGRERQIVSGWTTKDGKPYFANITEFARSLGCTAERVEDPAKLEDAVRRAFETSGPVVIEAMSAHELPWTEMHPTGWWDITVPAYHGDTRDEYVNHRGF</sequence>
<dbReference type="Gene3D" id="3.40.50.970">
    <property type="match status" value="2"/>
</dbReference>
<name>A0A061AAW4_9ACTN</name>
<evidence type="ECO:0000313" key="9">
    <source>
        <dbReference type="Proteomes" id="UP000756710"/>
    </source>
</evidence>